<proteinExistence type="predicted"/>
<reference evidence="1 2" key="1">
    <citation type="journal article" date="2014" name="Agronomy (Basel)">
        <title>A Draft Genome Sequence for Ensete ventricosum, the Drought-Tolerant Tree Against Hunger.</title>
        <authorList>
            <person name="Harrison J."/>
            <person name="Moore K.A."/>
            <person name="Paszkiewicz K."/>
            <person name="Jones T."/>
            <person name="Grant M."/>
            <person name="Ambacheew D."/>
            <person name="Muzemil S."/>
            <person name="Studholme D.J."/>
        </authorList>
    </citation>
    <scope>NUCLEOTIDE SEQUENCE [LARGE SCALE GENOMIC DNA]</scope>
</reference>
<dbReference type="Proteomes" id="UP000287651">
    <property type="component" value="Unassembled WGS sequence"/>
</dbReference>
<comment type="caution">
    <text evidence="1">The sequence shown here is derived from an EMBL/GenBank/DDBJ whole genome shotgun (WGS) entry which is preliminary data.</text>
</comment>
<dbReference type="EMBL" id="AMZH03002486">
    <property type="protein sequence ID" value="RRT75415.1"/>
    <property type="molecule type" value="Genomic_DNA"/>
</dbReference>
<evidence type="ECO:0000313" key="2">
    <source>
        <dbReference type="Proteomes" id="UP000287651"/>
    </source>
</evidence>
<gene>
    <name evidence="1" type="ORF">B296_00003387</name>
</gene>
<protein>
    <submittedName>
        <fullName evidence="1">Uncharacterized protein</fullName>
    </submittedName>
</protein>
<sequence>MKAACSKSIGTGTGSVAGVKARRQMNGQDLYGRLRTEDHGVRAKQFCAGETNGHVSTREGINYVGQARDGVESGLILYQQPCTCYVLTSTCAAVGYYMDCYVIVHTWMHVGVGS</sequence>
<name>A0A427AGP4_ENSVE</name>
<dbReference type="AlphaFoldDB" id="A0A427AGP4"/>
<organism evidence="1 2">
    <name type="scientific">Ensete ventricosum</name>
    <name type="common">Abyssinian banana</name>
    <name type="synonym">Musa ensete</name>
    <dbReference type="NCBI Taxonomy" id="4639"/>
    <lineage>
        <taxon>Eukaryota</taxon>
        <taxon>Viridiplantae</taxon>
        <taxon>Streptophyta</taxon>
        <taxon>Embryophyta</taxon>
        <taxon>Tracheophyta</taxon>
        <taxon>Spermatophyta</taxon>
        <taxon>Magnoliopsida</taxon>
        <taxon>Liliopsida</taxon>
        <taxon>Zingiberales</taxon>
        <taxon>Musaceae</taxon>
        <taxon>Ensete</taxon>
    </lineage>
</organism>
<accession>A0A427AGP4</accession>
<evidence type="ECO:0000313" key="1">
    <source>
        <dbReference type="EMBL" id="RRT75415.1"/>
    </source>
</evidence>